<sequence>MMPAQRGRAAHFLLGCFAEFYEELALIKLAAREGRLPGLLTVGDEAAPTRGIDLAARICARLTALLDRQLRLVKENGASADERAYHIARYVMAALADEIFLLELGEWPGREPWLNGMLEYKLFRTRCAGRRFFELANRLLQTHAGSRGPLHADLAAVFLLALQLGFKGQYRGAHWQGLLREERQKLHRLAQQRGQVRETRRLFWQAYAEEHRQRGTGKGERLAPLAPWLIGGAIALLLYLLLAKAVWVAALWPLDTYISS</sequence>
<dbReference type="InterPro" id="IPR038522">
    <property type="entry name" value="T4/T6SS_DotU_sf"/>
</dbReference>
<evidence type="ECO:0000259" key="2">
    <source>
        <dbReference type="Pfam" id="PF09850"/>
    </source>
</evidence>
<evidence type="ECO:0000256" key="1">
    <source>
        <dbReference type="SAM" id="Phobius"/>
    </source>
</evidence>
<dbReference type="RefSeq" id="WP_263126682.1">
    <property type="nucleotide sequence ID" value="NZ_CP106753.1"/>
</dbReference>
<feature type="transmembrane region" description="Helical" evidence="1">
    <location>
        <begin position="228"/>
        <end position="252"/>
    </location>
</feature>
<accession>A0ABY6DSB1</accession>
<dbReference type="InterPro" id="IPR017732">
    <property type="entry name" value="T4/T6SS_DotU"/>
</dbReference>
<dbReference type="EMBL" id="CP106753">
    <property type="protein sequence ID" value="UXY17251.1"/>
    <property type="molecule type" value="Genomic_DNA"/>
</dbReference>
<evidence type="ECO:0000313" key="4">
    <source>
        <dbReference type="Proteomes" id="UP001061302"/>
    </source>
</evidence>
<dbReference type="Proteomes" id="UP001061302">
    <property type="component" value="Chromosome"/>
</dbReference>
<protein>
    <submittedName>
        <fullName evidence="3">DotU family type IV/VI secretion system protein</fullName>
    </submittedName>
</protein>
<dbReference type="PANTHER" id="PTHR38033">
    <property type="entry name" value="MEMBRANE PROTEIN-RELATED"/>
    <property type="match status" value="1"/>
</dbReference>
<keyword evidence="1" id="KW-1133">Transmembrane helix</keyword>
<dbReference type="PANTHER" id="PTHR38033:SF1">
    <property type="entry name" value="DOTU FAMILY TYPE IV_VI SECRETION SYSTEM PROTEIN"/>
    <property type="match status" value="1"/>
</dbReference>
<keyword evidence="1" id="KW-0472">Membrane</keyword>
<evidence type="ECO:0000313" key="3">
    <source>
        <dbReference type="EMBL" id="UXY17251.1"/>
    </source>
</evidence>
<dbReference type="Pfam" id="PF09850">
    <property type="entry name" value="DotU"/>
    <property type="match status" value="1"/>
</dbReference>
<name>A0ABY6DSB1_9NEIS</name>
<keyword evidence="1" id="KW-0812">Transmembrane</keyword>
<reference evidence="3" key="1">
    <citation type="submission" date="2022-10" db="EMBL/GenBank/DDBJ databases">
        <title>Chitiniphilus purpureus sp. nov., a novel chitin-degrading bacterium isolated from crawfish pond sediment.</title>
        <authorList>
            <person name="Li K."/>
        </authorList>
    </citation>
    <scope>NUCLEOTIDE SEQUENCE</scope>
    <source>
        <strain evidence="3">CD1</strain>
    </source>
</reference>
<dbReference type="Gene3D" id="1.25.40.590">
    <property type="entry name" value="Type IV / VI secretion system, DotU"/>
    <property type="match status" value="1"/>
</dbReference>
<keyword evidence="4" id="KW-1185">Reference proteome</keyword>
<organism evidence="3 4">
    <name type="scientific">Chitiniphilus purpureus</name>
    <dbReference type="NCBI Taxonomy" id="2981137"/>
    <lineage>
        <taxon>Bacteria</taxon>
        <taxon>Pseudomonadati</taxon>
        <taxon>Pseudomonadota</taxon>
        <taxon>Betaproteobacteria</taxon>
        <taxon>Neisseriales</taxon>
        <taxon>Chitinibacteraceae</taxon>
        <taxon>Chitiniphilus</taxon>
    </lineage>
</organism>
<feature type="domain" description="Type IV / VI secretion system DotU" evidence="2">
    <location>
        <begin position="61"/>
        <end position="242"/>
    </location>
</feature>
<proteinExistence type="predicted"/>
<gene>
    <name evidence="3" type="ORF">N8I74_09655</name>
</gene>